<feature type="region of interest" description="Disordered" evidence="10">
    <location>
        <begin position="354"/>
        <end position="381"/>
    </location>
</feature>
<feature type="compositionally biased region" description="Polar residues" evidence="10">
    <location>
        <begin position="610"/>
        <end position="619"/>
    </location>
</feature>
<feature type="compositionally biased region" description="Low complexity" evidence="10">
    <location>
        <begin position="760"/>
        <end position="777"/>
    </location>
</feature>
<dbReference type="Gene3D" id="1.10.510.10">
    <property type="entry name" value="Transferase(Phosphotransferase) domain 1"/>
    <property type="match status" value="1"/>
</dbReference>
<keyword evidence="7" id="KW-0804">Transcription</keyword>
<name>A0A2P7YC43_9PEZI</name>
<feature type="compositionally biased region" description="Low complexity" evidence="10">
    <location>
        <begin position="830"/>
        <end position="850"/>
    </location>
</feature>
<feature type="compositionally biased region" description="Polar residues" evidence="10">
    <location>
        <begin position="354"/>
        <end position="374"/>
    </location>
</feature>
<protein>
    <submittedName>
        <fullName evidence="13">GATA type zinc finger protein asd-4</fullName>
    </submittedName>
</protein>
<feature type="compositionally biased region" description="Polar residues" evidence="10">
    <location>
        <begin position="588"/>
        <end position="597"/>
    </location>
</feature>
<evidence type="ECO:0000256" key="4">
    <source>
        <dbReference type="ARBA" id="ARBA00022833"/>
    </source>
</evidence>
<evidence type="ECO:0000259" key="12">
    <source>
        <dbReference type="PROSITE" id="PS50114"/>
    </source>
</evidence>
<feature type="domain" description="Protein kinase" evidence="11">
    <location>
        <begin position="823"/>
        <end position="1182"/>
    </location>
</feature>
<dbReference type="AlphaFoldDB" id="A0A2P7YC43"/>
<dbReference type="InterPro" id="IPR011009">
    <property type="entry name" value="Kinase-like_dom_sf"/>
</dbReference>
<comment type="subcellular location">
    <subcellularLocation>
        <location evidence="1">Nucleus</location>
    </subcellularLocation>
</comment>
<accession>A0A2P7YC43</accession>
<dbReference type="GO" id="GO:0000978">
    <property type="term" value="F:RNA polymerase II cis-regulatory region sequence-specific DNA binding"/>
    <property type="evidence" value="ECO:0007669"/>
    <property type="project" value="TreeGrafter"/>
</dbReference>
<evidence type="ECO:0000256" key="3">
    <source>
        <dbReference type="ARBA" id="ARBA00022771"/>
    </source>
</evidence>
<dbReference type="InterPro" id="IPR000679">
    <property type="entry name" value="Znf_GATA"/>
</dbReference>
<comment type="caution">
    <text evidence="13">The sequence shown here is derived from an EMBL/GenBank/DDBJ whole genome shotgun (WGS) entry which is preliminary data.</text>
</comment>
<evidence type="ECO:0000313" key="14">
    <source>
        <dbReference type="Proteomes" id="UP000243723"/>
    </source>
</evidence>
<evidence type="ECO:0000313" key="13">
    <source>
        <dbReference type="EMBL" id="PSK33533.1"/>
    </source>
</evidence>
<dbReference type="PANTHER" id="PTHR10071:SF281">
    <property type="entry name" value="BOX A-BINDING FACTOR-RELATED"/>
    <property type="match status" value="1"/>
</dbReference>
<dbReference type="STRING" id="40998.A0A2P7YC43"/>
<dbReference type="GO" id="GO:0000122">
    <property type="term" value="P:negative regulation of transcription by RNA polymerase II"/>
    <property type="evidence" value="ECO:0007669"/>
    <property type="project" value="TreeGrafter"/>
</dbReference>
<keyword evidence="5" id="KW-0805">Transcription regulation</keyword>
<dbReference type="FunFam" id="3.30.50.10:FF:000007">
    <property type="entry name" value="Nitrogen regulatory AreA, N-terminal"/>
    <property type="match status" value="1"/>
</dbReference>
<keyword evidence="8" id="KW-0539">Nucleus</keyword>
<feature type="compositionally biased region" description="Low complexity" evidence="10">
    <location>
        <begin position="598"/>
        <end position="609"/>
    </location>
</feature>
<dbReference type="InterPro" id="IPR000719">
    <property type="entry name" value="Prot_kinase_dom"/>
</dbReference>
<evidence type="ECO:0000256" key="1">
    <source>
        <dbReference type="ARBA" id="ARBA00004123"/>
    </source>
</evidence>
<feature type="compositionally biased region" description="Low complexity" evidence="10">
    <location>
        <begin position="283"/>
        <end position="295"/>
    </location>
</feature>
<dbReference type="GO" id="GO:0000981">
    <property type="term" value="F:DNA-binding transcription factor activity, RNA polymerase II-specific"/>
    <property type="evidence" value="ECO:0007669"/>
    <property type="project" value="TreeGrafter"/>
</dbReference>
<feature type="compositionally biased region" description="Polar residues" evidence="10">
    <location>
        <begin position="168"/>
        <end position="179"/>
    </location>
</feature>
<dbReference type="Pfam" id="PF00320">
    <property type="entry name" value="GATA"/>
    <property type="match status" value="1"/>
</dbReference>
<feature type="region of interest" description="Disordered" evidence="10">
    <location>
        <begin position="150"/>
        <end position="180"/>
    </location>
</feature>
<dbReference type="Pfam" id="PF00069">
    <property type="entry name" value="Pkinase"/>
    <property type="match status" value="1"/>
</dbReference>
<evidence type="ECO:0000256" key="2">
    <source>
        <dbReference type="ARBA" id="ARBA00022723"/>
    </source>
</evidence>
<feature type="domain" description="GATA-type" evidence="12">
    <location>
        <begin position="632"/>
        <end position="685"/>
    </location>
</feature>
<keyword evidence="4" id="KW-0862">Zinc</keyword>
<dbReference type="GO" id="GO:0045944">
    <property type="term" value="P:positive regulation of transcription by RNA polymerase II"/>
    <property type="evidence" value="ECO:0007669"/>
    <property type="project" value="TreeGrafter"/>
</dbReference>
<dbReference type="InterPro" id="IPR013860">
    <property type="entry name" value="AreA_GATA"/>
</dbReference>
<evidence type="ECO:0000256" key="6">
    <source>
        <dbReference type="ARBA" id="ARBA00023063"/>
    </source>
</evidence>
<evidence type="ECO:0000256" key="7">
    <source>
        <dbReference type="ARBA" id="ARBA00023163"/>
    </source>
</evidence>
<feature type="region of interest" description="Disordered" evidence="10">
    <location>
        <begin position="682"/>
        <end position="895"/>
    </location>
</feature>
<dbReference type="Pfam" id="PF08550">
    <property type="entry name" value="GATA_AreA"/>
    <property type="match status" value="1"/>
</dbReference>
<evidence type="ECO:0000256" key="5">
    <source>
        <dbReference type="ARBA" id="ARBA00023015"/>
    </source>
</evidence>
<feature type="compositionally biased region" description="Polar residues" evidence="10">
    <location>
        <begin position="16"/>
        <end position="51"/>
    </location>
</feature>
<dbReference type="SUPFAM" id="SSF57716">
    <property type="entry name" value="Glucocorticoid receptor-like (DNA-binding domain)"/>
    <property type="match status" value="1"/>
</dbReference>
<feature type="compositionally biased region" description="Basic and acidic residues" evidence="10">
    <location>
        <begin position="561"/>
        <end position="570"/>
    </location>
</feature>
<dbReference type="InterPro" id="IPR039355">
    <property type="entry name" value="Transcription_factor_GATA"/>
</dbReference>
<evidence type="ECO:0000256" key="10">
    <source>
        <dbReference type="SAM" id="MobiDB-lite"/>
    </source>
</evidence>
<dbReference type="PROSITE" id="PS00344">
    <property type="entry name" value="GATA_ZN_FINGER_1"/>
    <property type="match status" value="1"/>
</dbReference>
<feature type="region of interest" description="Disordered" evidence="10">
    <location>
        <begin position="1"/>
        <end position="51"/>
    </location>
</feature>
<dbReference type="PANTHER" id="PTHR10071">
    <property type="entry name" value="TRANSCRIPTION FACTOR GATA FAMILY MEMBER"/>
    <property type="match status" value="1"/>
</dbReference>
<dbReference type="EMBL" id="NHZQ01000448">
    <property type="protein sequence ID" value="PSK33533.1"/>
    <property type="molecule type" value="Genomic_DNA"/>
</dbReference>
<gene>
    <name evidence="13" type="ORF">B9Z65_7420</name>
</gene>
<evidence type="ECO:0000259" key="11">
    <source>
        <dbReference type="PROSITE" id="PS50011"/>
    </source>
</evidence>
<dbReference type="CDD" id="cd00202">
    <property type="entry name" value="ZnF_GATA"/>
    <property type="match status" value="1"/>
</dbReference>
<organism evidence="13 14">
    <name type="scientific">Elsinoe australis</name>
    <dbReference type="NCBI Taxonomy" id="40998"/>
    <lineage>
        <taxon>Eukaryota</taxon>
        <taxon>Fungi</taxon>
        <taxon>Dikarya</taxon>
        <taxon>Ascomycota</taxon>
        <taxon>Pezizomycotina</taxon>
        <taxon>Dothideomycetes</taxon>
        <taxon>Dothideomycetidae</taxon>
        <taxon>Myriangiales</taxon>
        <taxon>Elsinoaceae</taxon>
        <taxon>Elsinoe</taxon>
    </lineage>
</organism>
<dbReference type="GO" id="GO:0005524">
    <property type="term" value="F:ATP binding"/>
    <property type="evidence" value="ECO:0007669"/>
    <property type="project" value="InterPro"/>
</dbReference>
<feature type="compositionally biased region" description="Low complexity" evidence="10">
    <location>
        <begin position="688"/>
        <end position="751"/>
    </location>
</feature>
<feature type="compositionally biased region" description="Polar residues" evidence="10">
    <location>
        <begin position="271"/>
        <end position="282"/>
    </location>
</feature>
<proteinExistence type="predicted"/>
<dbReference type="SMART" id="SM00401">
    <property type="entry name" value="ZnF_GATA"/>
    <property type="match status" value="1"/>
</dbReference>
<evidence type="ECO:0000256" key="9">
    <source>
        <dbReference type="PROSITE-ProRule" id="PRU00094"/>
    </source>
</evidence>
<feature type="compositionally biased region" description="Basic and acidic residues" evidence="10">
    <location>
        <begin position="239"/>
        <end position="252"/>
    </location>
</feature>
<dbReference type="PRINTS" id="PR00619">
    <property type="entry name" value="GATAZNFINGER"/>
</dbReference>
<dbReference type="OrthoDB" id="515401at2759"/>
<dbReference type="Proteomes" id="UP000243723">
    <property type="component" value="Unassembled WGS sequence"/>
</dbReference>
<dbReference type="GO" id="GO:0008270">
    <property type="term" value="F:zinc ion binding"/>
    <property type="evidence" value="ECO:0007669"/>
    <property type="project" value="UniProtKB-KW"/>
</dbReference>
<keyword evidence="2" id="KW-0479">Metal-binding</keyword>
<dbReference type="GO" id="GO:0005634">
    <property type="term" value="C:nucleus"/>
    <property type="evidence" value="ECO:0007669"/>
    <property type="project" value="UniProtKB-SubCell"/>
</dbReference>
<dbReference type="InterPro" id="IPR013088">
    <property type="entry name" value="Znf_NHR/GATA"/>
</dbReference>
<dbReference type="PROSITE" id="PS50114">
    <property type="entry name" value="GATA_ZN_FINGER_2"/>
    <property type="match status" value="1"/>
</dbReference>
<dbReference type="PROSITE" id="PS50011">
    <property type="entry name" value="PROTEIN_KINASE_DOM"/>
    <property type="match status" value="1"/>
</dbReference>
<feature type="region of interest" description="Disordered" evidence="10">
    <location>
        <begin position="198"/>
        <end position="295"/>
    </location>
</feature>
<dbReference type="Gene3D" id="3.30.200.20">
    <property type="entry name" value="Phosphorylase Kinase, domain 1"/>
    <property type="match status" value="1"/>
</dbReference>
<dbReference type="GO" id="GO:0042128">
    <property type="term" value="P:nitrate assimilation"/>
    <property type="evidence" value="ECO:0007669"/>
    <property type="project" value="UniProtKB-KW"/>
</dbReference>
<keyword evidence="14" id="KW-1185">Reference proteome</keyword>
<feature type="compositionally biased region" description="Low complexity" evidence="10">
    <location>
        <begin position="620"/>
        <end position="638"/>
    </location>
</feature>
<dbReference type="GO" id="GO:0004672">
    <property type="term" value="F:protein kinase activity"/>
    <property type="evidence" value="ECO:0007669"/>
    <property type="project" value="InterPro"/>
</dbReference>
<keyword evidence="3 9" id="KW-0863">Zinc-finger</keyword>
<dbReference type="Gene3D" id="3.30.50.10">
    <property type="entry name" value="Erythroid Transcription Factor GATA-1, subunit A"/>
    <property type="match status" value="1"/>
</dbReference>
<feature type="region of interest" description="Disordered" evidence="10">
    <location>
        <begin position="514"/>
        <end position="638"/>
    </location>
</feature>
<evidence type="ECO:0000256" key="8">
    <source>
        <dbReference type="ARBA" id="ARBA00023242"/>
    </source>
</evidence>
<dbReference type="SUPFAM" id="SSF56112">
    <property type="entry name" value="Protein kinase-like (PK-like)"/>
    <property type="match status" value="1"/>
</dbReference>
<sequence length="1188" mass="128163">MTAPGSYGATSPLDVTGSNNYYDSSDIPSGPQSLTSASTLDSSKLDSPSTDTARRLLRDREPFFRTDADAARDVDIREMQKEDPLGTQIWKLYSKNKLQLPNAERMENLTWRMMSMNLRRKQLAEEGLGARPASNSPSGIAQLRQSSAANNALPTSDPMNLDEFIDPSATTSPSEFISRSSSNDALASTAAASAIPIKKQKGIQSQELHISRASAPSVPPTARNQNKEFGYVQRHLRKTSIDERRPPKRRAEASPQVPALNNIAGRPDLSNDPSLHNYSLNAPQSFPHQQQQSHNSFQIPYDLDTSYNIDNDPIINSAGPFQQQFTFSPVGSPMISNGPYTSMFNQSTTMAPPMPSNSLYSSPNSAYPSTVSTPQPLPDSEPNFFSSNSALDLRQQASLGNFNQHLHQQNVSTPHSEAPFIFQGNDNMFSGIPQSAPSNFGHHQMHMSGHIDPSQVLPNPSLQRTDGMFTFGAEDEDEDDETVGFGESNIGYSPMDPMDDASLGFSNDFDWSTGQFSSLPTRPAHDQPKGVRIGPTEMIPSPDWSSDLHRGHASAVSVSDMRNRNTDPRSKKIPRTSSTPNAAGLSAPGQQSTFSVRPQSTPSSPPHSSGLQSGFNSAAPSRPSSPGGTRPDGPPTTCTNCFTQTTPLWRRNPEGQPLCNACGLFLKLHGVVRPLSLKTDVIKKRNRGSGPTSSGPSGTVSRSTKKGTSSTAASSAATSRKNSVATITSSSAAPAAGTATAQTPATTPKSAGMESESPMSTAGSATSASTPAAVGAAGVSGSGSGPTKNVPIAPGPPKPTVGGGQGPAVQNRVVQPRRARRTSKVSVSLGQAAQGVQQQQHGQGQEVEMGGADDTSGRPAAKKANSGNGSVAGGFAVPGTPASQQSGQQIQGQGGPQEWEWLTMKPYFSSLPVEPLSRYHPGGYHPTHIGDELCNGKYSVAHKLGWGSYSTVWLAQGHVNSRLVSLKILTAELGVEPREAETLEMLPKGNLEGRGNIRYGHQLTKSLPTYVVDSIDLPITFTDKKVHARLIDFGQSFIQGSIPTSIHTPLVFRAPELLLNTHWDHRIDIWSLACTIFSLVTGQPPFDSLLPTKEGLSREWTATFGPLPSEWSGQVPDIDGSEIEEMSLSDWLRECYFEGEVERKVEFAEEHIEWLGDLLERMMRYRPEDRLEAQEVLKHKWFERNWLL</sequence>
<reference evidence="13 14" key="1">
    <citation type="submission" date="2017-05" db="EMBL/GenBank/DDBJ databases">
        <title>Draft genome sequence of Elsinoe australis.</title>
        <authorList>
            <person name="Cheng Q."/>
        </authorList>
    </citation>
    <scope>NUCLEOTIDE SEQUENCE [LARGE SCALE GENOMIC DNA]</scope>
    <source>
        <strain evidence="13 14">NL1</strain>
    </source>
</reference>
<dbReference type="SMART" id="SM00220">
    <property type="entry name" value="S_TKc"/>
    <property type="match status" value="1"/>
</dbReference>
<keyword evidence="6" id="KW-0534">Nitrate assimilation</keyword>